<dbReference type="AlphaFoldDB" id="A0AAN0J7H9"/>
<evidence type="ECO:0000313" key="2">
    <source>
        <dbReference type="EnsemblMetazoa" id="XP_019852980.1"/>
    </source>
</evidence>
<keyword evidence="1" id="KW-0812">Transmembrane</keyword>
<dbReference type="EnsemblMetazoa" id="XM_019997421.1">
    <property type="protein sequence ID" value="XP_019852980.1"/>
    <property type="gene ID" value="LOC109582603"/>
</dbReference>
<accession>A0AAN0J7H9</accession>
<keyword evidence="1" id="KW-0472">Membrane</keyword>
<sequence>MTFGCTGLINRFIFGAILLNGNQAPEFQIWNRIGQNGFRKTSTITIRSNTMIGTNLYEFVPQFPEVVFEGYIFGLYVPRANSSQILIHEQELSGPVNLRSVPESLFLLEEGENNFPLVTPVVSCIFSGNSVSAAVSTYISTYISKGTIYTTITESSTGITSGLSTSSINSSSYRTSVTTTSFSSNSESSTETLSGSTIVSSSFETTITLSTSTIPTPTGEEGLNVLVAMFGGIAIGMLLIVMVMIIICLCIVFKRTRKPTSRGVTFNDDSNEPQYESIQFQSDIEITTEINQCYGVAGELSNQLYSTISDEPAVDSSATATITNEDEEYI</sequence>
<reference evidence="2" key="2">
    <citation type="submission" date="2024-06" db="UniProtKB">
        <authorList>
            <consortium name="EnsemblMetazoa"/>
        </authorList>
    </citation>
    <scope>IDENTIFICATION</scope>
</reference>
<dbReference type="KEGG" id="aqu:109582603"/>
<proteinExistence type="predicted"/>
<keyword evidence="3" id="KW-1185">Reference proteome</keyword>
<keyword evidence="1" id="KW-1133">Transmembrane helix</keyword>
<reference evidence="3" key="1">
    <citation type="journal article" date="2010" name="Nature">
        <title>The Amphimedon queenslandica genome and the evolution of animal complexity.</title>
        <authorList>
            <person name="Srivastava M."/>
            <person name="Simakov O."/>
            <person name="Chapman J."/>
            <person name="Fahey B."/>
            <person name="Gauthier M.E."/>
            <person name="Mitros T."/>
            <person name="Richards G.S."/>
            <person name="Conaco C."/>
            <person name="Dacre M."/>
            <person name="Hellsten U."/>
            <person name="Larroux C."/>
            <person name="Putnam N.H."/>
            <person name="Stanke M."/>
            <person name="Adamska M."/>
            <person name="Darling A."/>
            <person name="Degnan S.M."/>
            <person name="Oakley T.H."/>
            <person name="Plachetzki D.C."/>
            <person name="Zhai Y."/>
            <person name="Adamski M."/>
            <person name="Calcino A."/>
            <person name="Cummins S.F."/>
            <person name="Goodstein D.M."/>
            <person name="Harris C."/>
            <person name="Jackson D.J."/>
            <person name="Leys S.P."/>
            <person name="Shu S."/>
            <person name="Woodcroft B.J."/>
            <person name="Vervoort M."/>
            <person name="Kosik K.S."/>
            <person name="Manning G."/>
            <person name="Degnan B.M."/>
            <person name="Rokhsar D.S."/>
        </authorList>
    </citation>
    <scope>NUCLEOTIDE SEQUENCE [LARGE SCALE GENOMIC DNA]</scope>
</reference>
<dbReference type="GeneID" id="109582603"/>
<name>A0AAN0J7H9_AMPQE</name>
<evidence type="ECO:0000313" key="3">
    <source>
        <dbReference type="Proteomes" id="UP000007879"/>
    </source>
</evidence>
<evidence type="ECO:0000256" key="1">
    <source>
        <dbReference type="SAM" id="Phobius"/>
    </source>
</evidence>
<organism evidence="2 3">
    <name type="scientific">Amphimedon queenslandica</name>
    <name type="common">Sponge</name>
    <dbReference type="NCBI Taxonomy" id="400682"/>
    <lineage>
        <taxon>Eukaryota</taxon>
        <taxon>Metazoa</taxon>
        <taxon>Porifera</taxon>
        <taxon>Demospongiae</taxon>
        <taxon>Heteroscleromorpha</taxon>
        <taxon>Haplosclerida</taxon>
        <taxon>Niphatidae</taxon>
        <taxon>Amphimedon</taxon>
    </lineage>
</organism>
<dbReference type="RefSeq" id="XP_019852980.1">
    <property type="nucleotide sequence ID" value="XM_019997421.1"/>
</dbReference>
<dbReference type="Proteomes" id="UP000007879">
    <property type="component" value="Unassembled WGS sequence"/>
</dbReference>
<protein>
    <submittedName>
        <fullName evidence="2">Uncharacterized protein</fullName>
    </submittedName>
</protein>
<feature type="transmembrane region" description="Helical" evidence="1">
    <location>
        <begin position="225"/>
        <end position="253"/>
    </location>
</feature>